<dbReference type="Proteomes" id="UP001151699">
    <property type="component" value="Chromosome C"/>
</dbReference>
<proteinExistence type="inferred from homology"/>
<dbReference type="PROSITE" id="PS50219">
    <property type="entry name" value="CNH"/>
    <property type="match status" value="1"/>
</dbReference>
<dbReference type="GO" id="GO:0006886">
    <property type="term" value="P:intracellular protein transport"/>
    <property type="evidence" value="ECO:0007669"/>
    <property type="project" value="UniProtKB-UniRule"/>
</dbReference>
<dbReference type="GO" id="GO:0005737">
    <property type="term" value="C:cytoplasm"/>
    <property type="evidence" value="ECO:0007669"/>
    <property type="project" value="TreeGrafter"/>
</dbReference>
<dbReference type="OrthoDB" id="5325112at2759"/>
<dbReference type="InterPro" id="IPR019453">
    <property type="entry name" value="VPS39/TGFA1_Znf"/>
</dbReference>
<dbReference type="GO" id="GO:0016020">
    <property type="term" value="C:membrane"/>
    <property type="evidence" value="ECO:0007669"/>
    <property type="project" value="TreeGrafter"/>
</dbReference>
<protein>
    <submittedName>
        <fullName evidence="6">Vam6/Vps39-like protein</fullName>
    </submittedName>
</protein>
<dbReference type="Pfam" id="PF10366">
    <property type="entry name" value="Vps39_1"/>
    <property type="match status" value="1"/>
</dbReference>
<dbReference type="PANTHER" id="PTHR12894:SF49">
    <property type="entry name" value="VAM6_VPS39-LIKE PROTEIN"/>
    <property type="match status" value="1"/>
</dbReference>
<dbReference type="PROSITE" id="PS50236">
    <property type="entry name" value="CHCR"/>
    <property type="match status" value="1"/>
</dbReference>
<reference evidence="6" key="1">
    <citation type="submission" date="2022-07" db="EMBL/GenBank/DDBJ databases">
        <authorList>
            <person name="Trinca V."/>
            <person name="Uliana J.V.C."/>
            <person name="Torres T.T."/>
            <person name="Ward R.J."/>
            <person name="Monesi N."/>
        </authorList>
    </citation>
    <scope>NUCLEOTIDE SEQUENCE</scope>
    <source>
        <strain evidence="6">HSMRA1968</strain>
        <tissue evidence="6">Whole embryos</tissue>
    </source>
</reference>
<dbReference type="GO" id="GO:0034058">
    <property type="term" value="P:endosomal vesicle fusion"/>
    <property type="evidence" value="ECO:0007669"/>
    <property type="project" value="TreeGrafter"/>
</dbReference>
<name>A0A9Q0MPF0_9DIPT</name>
<organism evidence="6 7">
    <name type="scientific">Pseudolycoriella hygida</name>
    <dbReference type="NCBI Taxonomy" id="35572"/>
    <lineage>
        <taxon>Eukaryota</taxon>
        <taxon>Metazoa</taxon>
        <taxon>Ecdysozoa</taxon>
        <taxon>Arthropoda</taxon>
        <taxon>Hexapoda</taxon>
        <taxon>Insecta</taxon>
        <taxon>Pterygota</taxon>
        <taxon>Neoptera</taxon>
        <taxon>Endopterygota</taxon>
        <taxon>Diptera</taxon>
        <taxon>Nematocera</taxon>
        <taxon>Sciaroidea</taxon>
        <taxon>Sciaridae</taxon>
        <taxon>Pseudolycoriella</taxon>
    </lineage>
</organism>
<sequence>MHEAYVVFPPATIPVHIESITSFDKNVILGTRQGHLLMYTVDLNTSDSRMELTLLQFDKNFSKKPILQVEVIPEYNLLFSLSDNVVSVNDISRHNFPLVHCASRTKGASIFALDIKRSKSLTGETALVVRMCVAIKRKLQFWYWKHDELLELRKELDLTDVPRALLWAENVICVGYKTEYVMFDMTGDTPKKLDLFPTSSSRTIDPCVAMIDNCFAVAKDEYLFAVDPKNKSLQEPSTSLVNFPSDTESTKFKALEWSHPLQVLVWDNPYAVALINNVVEVRVVDQSGSNKETFIQTLPDLHKARLLIRAKKGLLFAASVTQLWCIEMIDISKQTSTLLQQKKFQLALQLTNISDDSQDDKQEKVHEIQTLYAFDLFANKSFKESMREFSKLQTDPCDVIRLFPDLLPQDTSKQYGTTSTSVSTPNPFASNLPKLEDRDLENGLLALIDYLVEVRHTLKKELRGTGESKPFGKNLTPLLSIIDTTLLKCYLQTNDSFVAPLLRLNYCHSAESEKILRHYQKYGELIILYQTKGNHKKALQLLQSQADDASSCLSGHDRTVQYLQHLGNEHKQLIFEFAGWVLEKYPEDGLKIFTEDIQEVEDLPRAEVLDYLLKNHKSLVIPYLEHIIHVWNESKPIFHNILIQQYHEEINSMKLGSNDDNIIAGTSKGAVSNIQCVLMPGAVLYRSLTCANCFSFPMKHSIKFTFFRRKQIILEDAKSKLVEFLKKSTKYSPESVLKTFPYDDLFEERAIILGKLGKHEKVLAIYIQILGDVDKAAAYCEEIYQKDNQNVNIYVTLIRTLLVPPTIPPYTGVSLHPRCLQPNVDSVLQLLEKHATKFNPHAVLQILPDTIPVLHLRTFLELALNHQLERKRKNQVLKGLLYAENLHTQEQRMHHESKSILITEFTVCPVCKKKFTDQSAFVRYSNGKIVHYSCQ</sequence>
<dbReference type="EMBL" id="WJQU01000004">
    <property type="protein sequence ID" value="KAJ6634755.1"/>
    <property type="molecule type" value="Genomic_DNA"/>
</dbReference>
<evidence type="ECO:0000256" key="3">
    <source>
        <dbReference type="ARBA" id="ARBA00038201"/>
    </source>
</evidence>
<dbReference type="InterPro" id="IPR000547">
    <property type="entry name" value="Clathrin_H-chain/VPS_repeat"/>
</dbReference>
<feature type="repeat" description="CHCR" evidence="4">
    <location>
        <begin position="596"/>
        <end position="810"/>
    </location>
</feature>
<feature type="domain" description="CNH" evidence="5">
    <location>
        <begin position="14"/>
        <end position="313"/>
    </location>
</feature>
<dbReference type="InterPro" id="IPR001180">
    <property type="entry name" value="CNH_dom"/>
</dbReference>
<dbReference type="Pfam" id="PF10367">
    <property type="entry name" value="zf-Vps39_C"/>
    <property type="match status" value="1"/>
</dbReference>
<gene>
    <name evidence="6" type="primary">Vps39</name>
    <name evidence="6" type="ORF">Bhyg_13334</name>
</gene>
<keyword evidence="2" id="KW-0472">Membrane</keyword>
<dbReference type="InterPro" id="IPR032914">
    <property type="entry name" value="Vam6/VPS39/TRAP1"/>
</dbReference>
<dbReference type="AlphaFoldDB" id="A0A9Q0MPF0"/>
<dbReference type="GO" id="GO:0006914">
    <property type="term" value="P:autophagy"/>
    <property type="evidence" value="ECO:0007669"/>
    <property type="project" value="TreeGrafter"/>
</dbReference>
<evidence type="ECO:0000256" key="1">
    <source>
        <dbReference type="ARBA" id="ARBA00004184"/>
    </source>
</evidence>
<accession>A0A9Q0MPF0</accession>
<dbReference type="PANTHER" id="PTHR12894">
    <property type="entry name" value="CNH DOMAIN CONTAINING"/>
    <property type="match status" value="1"/>
</dbReference>
<evidence type="ECO:0000256" key="4">
    <source>
        <dbReference type="PROSITE-ProRule" id="PRU01006"/>
    </source>
</evidence>
<comment type="subcellular location">
    <subcellularLocation>
        <location evidence="1">Endomembrane system</location>
        <topology evidence="1">Peripheral membrane protein</topology>
    </subcellularLocation>
</comment>
<dbReference type="InterPro" id="IPR019452">
    <property type="entry name" value="VPS39/TGF_beta_rcpt-assoc_1"/>
</dbReference>
<comment type="caution">
    <text evidence="6">The sequence shown here is derived from an EMBL/GenBank/DDBJ whole genome shotgun (WGS) entry which is preliminary data.</text>
</comment>
<comment type="similarity">
    <text evidence="3">Belongs to the VAM6/VPS39 family.</text>
</comment>
<dbReference type="Pfam" id="PF23556">
    <property type="entry name" value="TPR_Vps41"/>
    <property type="match status" value="1"/>
</dbReference>
<evidence type="ECO:0000313" key="7">
    <source>
        <dbReference type="Proteomes" id="UP001151699"/>
    </source>
</evidence>
<dbReference type="Pfam" id="PF00780">
    <property type="entry name" value="CNH"/>
    <property type="match status" value="1"/>
</dbReference>
<evidence type="ECO:0000259" key="5">
    <source>
        <dbReference type="PROSITE" id="PS50219"/>
    </source>
</evidence>
<evidence type="ECO:0000313" key="6">
    <source>
        <dbReference type="EMBL" id="KAJ6634755.1"/>
    </source>
</evidence>
<evidence type="ECO:0000256" key="2">
    <source>
        <dbReference type="ARBA" id="ARBA00023136"/>
    </source>
</evidence>
<dbReference type="GO" id="GO:0012505">
    <property type="term" value="C:endomembrane system"/>
    <property type="evidence" value="ECO:0007669"/>
    <property type="project" value="UniProtKB-SubCell"/>
</dbReference>
<keyword evidence="7" id="KW-1185">Reference proteome</keyword>